<keyword evidence="8" id="KW-0722">Serine protease inhibitor</keyword>
<evidence type="ECO:0000256" key="8">
    <source>
        <dbReference type="ARBA" id="ARBA00022900"/>
    </source>
</evidence>
<keyword evidence="6" id="KW-0547">Nucleotide-binding</keyword>
<keyword evidence="7" id="KW-0067">ATP-binding</keyword>
<dbReference type="PROSITE" id="PS01220">
    <property type="entry name" value="PBP"/>
    <property type="match status" value="1"/>
</dbReference>
<dbReference type="SUPFAM" id="SSF49777">
    <property type="entry name" value="PEBP-like"/>
    <property type="match status" value="1"/>
</dbReference>
<evidence type="ECO:0000256" key="10">
    <source>
        <dbReference type="ARBA" id="ARBA00023157"/>
    </source>
</evidence>
<keyword evidence="10" id="KW-1015">Disulfide bond</keyword>
<keyword evidence="3" id="KW-0963">Cytoplasm</keyword>
<comment type="similarity">
    <text evidence="2">Belongs to the phosphatidylethanolamine-binding protein family.</text>
</comment>
<evidence type="ECO:0000256" key="15">
    <source>
        <dbReference type="ARBA" id="ARBA00049591"/>
    </source>
</evidence>
<keyword evidence="5" id="KW-0646">Protease inhibitor</keyword>
<keyword evidence="9" id="KW-0446">Lipid-binding</keyword>
<evidence type="ECO:0000256" key="13">
    <source>
        <dbReference type="ARBA" id="ARBA00043158"/>
    </source>
</evidence>
<organism evidence="16 17">
    <name type="scientific">Pongo abelii</name>
    <name type="common">Sumatran orangutan</name>
    <name type="synonym">Pongo pygmaeus abelii</name>
    <dbReference type="NCBI Taxonomy" id="9601"/>
    <lineage>
        <taxon>Eukaryota</taxon>
        <taxon>Metazoa</taxon>
        <taxon>Chordata</taxon>
        <taxon>Craniata</taxon>
        <taxon>Vertebrata</taxon>
        <taxon>Euteleostomi</taxon>
        <taxon>Mammalia</taxon>
        <taxon>Eutheria</taxon>
        <taxon>Euarchontoglires</taxon>
        <taxon>Primates</taxon>
        <taxon>Haplorrhini</taxon>
        <taxon>Catarrhini</taxon>
        <taxon>Hominidae</taxon>
        <taxon>Pongo</taxon>
    </lineage>
</organism>
<dbReference type="FunCoup" id="M9MML7">
    <property type="interactions" value="963"/>
</dbReference>
<accession>M9MML7</accession>
<comment type="subcellular location">
    <subcellularLocation>
        <location evidence="1">Cytoplasm</location>
    </subcellularLocation>
</comment>
<dbReference type="Ensembl" id="ENSPPYT00000005931.3">
    <property type="protein sequence ID" value="ENSPPYP00000005712.3"/>
    <property type="gene ID" value="ENSPPYG00000005011.3"/>
</dbReference>
<proteinExistence type="inferred from homology"/>
<dbReference type="InterPro" id="IPR008914">
    <property type="entry name" value="PEBP"/>
</dbReference>
<dbReference type="GO" id="GO:0005524">
    <property type="term" value="F:ATP binding"/>
    <property type="evidence" value="ECO:0007669"/>
    <property type="project" value="UniProtKB-KW"/>
</dbReference>
<dbReference type="Pfam" id="PF01161">
    <property type="entry name" value="PBP"/>
    <property type="match status" value="1"/>
</dbReference>
<gene>
    <name evidence="16" type="primary">PEBP1</name>
</gene>
<dbReference type="OMA" id="CQLRPIR"/>
<dbReference type="GeneTree" id="ENSGT00940000163122"/>
<keyword evidence="4" id="KW-0597">Phosphoprotein</keyword>
<evidence type="ECO:0000256" key="12">
    <source>
        <dbReference type="ARBA" id="ARBA00040856"/>
    </source>
</evidence>
<evidence type="ECO:0000256" key="4">
    <source>
        <dbReference type="ARBA" id="ARBA00022553"/>
    </source>
</evidence>
<dbReference type="GO" id="GO:0005737">
    <property type="term" value="C:cytoplasm"/>
    <property type="evidence" value="ECO:0007669"/>
    <property type="project" value="UniProtKB-SubCell"/>
</dbReference>
<dbReference type="HOGENOM" id="CLU_043994_5_0_1"/>
<comment type="subunit">
    <text evidence="14">Has a tendency to form dimers by disulfide cross-linking. Interacts with RAF1 and this interaction is enhanced if RAF1 is phosphorylated on residues 'Ser-338', 'Ser-339', 'Tyr-340' and 'Tyr-341'. Interacts with ALOX15; in response to IL13/interleukin-13, prevents the interaction of PEBP1 with RAF1 to activate the ERK signaling cascade.</text>
</comment>
<dbReference type="Gene3D" id="3.90.280.10">
    <property type="entry name" value="PEBP-like"/>
    <property type="match status" value="1"/>
</dbReference>
<comment type="function">
    <text evidence="11">HCNP may be involved in the function of the presynaptic cholinergic neurons of the central nervous system. HCNP increases the production of choline acetyltransferase but not acetylcholinesterase. Seems to be mediated by a specific receptor.</text>
</comment>
<dbReference type="InParanoid" id="M9MML7"/>
<reference evidence="16" key="3">
    <citation type="submission" date="2025-09" db="UniProtKB">
        <authorList>
            <consortium name="Ensembl"/>
        </authorList>
    </citation>
    <scope>IDENTIFICATION</scope>
</reference>
<dbReference type="InterPro" id="IPR001858">
    <property type="entry name" value="Phosphatidylethanolamine-bd_CS"/>
</dbReference>
<evidence type="ECO:0000256" key="7">
    <source>
        <dbReference type="ARBA" id="ARBA00022840"/>
    </source>
</evidence>
<evidence type="ECO:0000256" key="6">
    <source>
        <dbReference type="ARBA" id="ARBA00022741"/>
    </source>
</evidence>
<dbReference type="PANTHER" id="PTHR11362:SF151">
    <property type="entry name" value="PHOSPHATIDYLETHANOLAMINE-BINDING PROTEIN 1"/>
    <property type="match status" value="1"/>
</dbReference>
<dbReference type="PANTHER" id="PTHR11362">
    <property type="entry name" value="PHOSPHATIDYLETHANOLAMINE-BINDING PROTEIN"/>
    <property type="match status" value="1"/>
</dbReference>
<dbReference type="AlphaFoldDB" id="M9MML7"/>
<dbReference type="GO" id="GO:0004867">
    <property type="term" value="F:serine-type endopeptidase inhibitor activity"/>
    <property type="evidence" value="ECO:0007669"/>
    <property type="project" value="UniProtKB-KW"/>
</dbReference>
<evidence type="ECO:0000256" key="11">
    <source>
        <dbReference type="ARBA" id="ARBA00037110"/>
    </source>
</evidence>
<name>M9MML7_PONAB</name>
<evidence type="ECO:0000256" key="2">
    <source>
        <dbReference type="ARBA" id="ARBA00007091"/>
    </source>
</evidence>
<dbReference type="InterPro" id="IPR035810">
    <property type="entry name" value="PEBP_euk"/>
</dbReference>
<evidence type="ECO:0000313" key="17">
    <source>
        <dbReference type="Proteomes" id="UP000001595"/>
    </source>
</evidence>
<dbReference type="CDD" id="cd00866">
    <property type="entry name" value="PEBP_euk"/>
    <property type="match status" value="1"/>
</dbReference>
<evidence type="ECO:0000256" key="9">
    <source>
        <dbReference type="ARBA" id="ARBA00023121"/>
    </source>
</evidence>
<sequence>MQKIKKTKTQPRRIQLHFFFPATLSKTRTSLLGEPIPGRPSFSFLETTALQAEPRFPRTRLPPRAGCMDPGAPAARLCQLRPIRGQGAVGVAWGGARGWAGAEARALSRGRWVCVFPGQCAELSVSSLPPAPGLPRHSRLHPLLGFAMPVDLSKWSGPLSLQEVDERPQHPLHVTYAGAAVDELGKVLTPTQVKNRPTSISWEGLDSGKLYTLVLTDPDAPSRKDPKYREWHHFLVVNMKGNDISSGTVLSDYVGSGPPKGTGLHRYVWLVYEQDRPLKCDEPILSNRSGDHRGKFKVASFRKKAILEEAGGRVALLLLGHGHLDRQQCSLTAWEKP</sequence>
<dbReference type="InterPro" id="IPR036610">
    <property type="entry name" value="PEBP-like_sf"/>
</dbReference>
<evidence type="ECO:0000256" key="3">
    <source>
        <dbReference type="ARBA" id="ARBA00022490"/>
    </source>
</evidence>
<reference evidence="16 17" key="1">
    <citation type="submission" date="2008-02" db="EMBL/GenBank/DDBJ databases">
        <title>A 6x draft sequence assembly of the Pongo pygmaeus abelii genome.</title>
        <authorList>
            <person name="Wilson R.K."/>
            <person name="Mardis E."/>
        </authorList>
    </citation>
    <scope>NUCLEOTIDE SEQUENCE [LARGE SCALE GENOMIC DNA]</scope>
</reference>
<dbReference type="GO" id="GO:0008289">
    <property type="term" value="F:lipid binding"/>
    <property type="evidence" value="ECO:0007669"/>
    <property type="project" value="UniProtKB-KW"/>
</dbReference>
<evidence type="ECO:0000256" key="1">
    <source>
        <dbReference type="ARBA" id="ARBA00004496"/>
    </source>
</evidence>
<protein>
    <recommendedName>
        <fullName evidence="12">Phosphatidylethanolamine-binding protein 1</fullName>
    </recommendedName>
    <alternativeName>
        <fullName evidence="13">HCNPpp</fullName>
    </alternativeName>
</protein>
<evidence type="ECO:0000313" key="16">
    <source>
        <dbReference type="Ensembl" id="ENSPPYP00000005712.3"/>
    </source>
</evidence>
<keyword evidence="17" id="KW-1185">Reference proteome</keyword>
<comment type="function">
    <text evidence="15">Binds ATP, opioids and phosphatidylethanolamine. Has lower affinity for phosphatidylinositol and phosphatidylcholine. Serine protease inhibitor which inhibits thrombin, neuropsin and chymotrypsin but not trypsin, tissue type plasminogen activator and elastase. Inhibits the kinase activity of RAF1 by inhibiting its activation and by dissociating the RAF1/MEK complex and acting as a competitive inhibitor of MEK phosphorylation.</text>
</comment>
<evidence type="ECO:0000256" key="14">
    <source>
        <dbReference type="ARBA" id="ARBA00046934"/>
    </source>
</evidence>
<dbReference type="Proteomes" id="UP000001595">
    <property type="component" value="Chromosome 12"/>
</dbReference>
<dbReference type="GO" id="GO:0043409">
    <property type="term" value="P:negative regulation of MAPK cascade"/>
    <property type="evidence" value="ECO:0007669"/>
    <property type="project" value="TreeGrafter"/>
</dbReference>
<evidence type="ECO:0000256" key="5">
    <source>
        <dbReference type="ARBA" id="ARBA00022690"/>
    </source>
</evidence>
<reference evidence="16" key="2">
    <citation type="submission" date="2025-08" db="UniProtKB">
        <authorList>
            <consortium name="Ensembl"/>
        </authorList>
    </citation>
    <scope>IDENTIFICATION</scope>
</reference>